<evidence type="ECO:0000259" key="9">
    <source>
        <dbReference type="PROSITE" id="PS51456"/>
    </source>
</evidence>
<dbReference type="STRING" id="12957.A0A158NWN4"/>
<dbReference type="AlphaFoldDB" id="A0A158NWN4"/>
<keyword evidence="5 8" id="KW-0518">Myosin</keyword>
<evidence type="ECO:0000256" key="5">
    <source>
        <dbReference type="ARBA" id="ARBA00023123"/>
    </source>
</evidence>
<dbReference type="FunFam" id="3.40.850.10:FF:000101">
    <property type="entry name" value="Slow myosin heavy chain 2"/>
    <property type="match status" value="1"/>
</dbReference>
<reference evidence="10" key="2">
    <citation type="submission" date="2016-04" db="UniProtKB">
        <authorList>
            <consortium name="EnsemblMetazoa"/>
        </authorList>
    </citation>
    <scope>IDENTIFICATION</scope>
</reference>
<dbReference type="GO" id="GO:0000146">
    <property type="term" value="F:microfilament motor activity"/>
    <property type="evidence" value="ECO:0007669"/>
    <property type="project" value="TreeGrafter"/>
</dbReference>
<evidence type="ECO:0000256" key="2">
    <source>
        <dbReference type="ARBA" id="ARBA00022741"/>
    </source>
</evidence>
<dbReference type="PRINTS" id="PR00193">
    <property type="entry name" value="MYOSINHEAVY"/>
</dbReference>
<keyword evidence="6 8" id="KW-0505">Motor protein</keyword>
<dbReference type="Proteomes" id="UP000005205">
    <property type="component" value="Unassembled WGS sequence"/>
</dbReference>
<evidence type="ECO:0000256" key="7">
    <source>
        <dbReference type="ARBA" id="ARBA00023203"/>
    </source>
</evidence>
<evidence type="ECO:0000313" key="10">
    <source>
        <dbReference type="EnsemblMetazoa" id="XP_012061942.1"/>
    </source>
</evidence>
<comment type="caution">
    <text evidence="8">Lacks conserved residue(s) required for the propagation of feature annotation.</text>
</comment>
<evidence type="ECO:0000256" key="8">
    <source>
        <dbReference type="PROSITE-ProRule" id="PRU00782"/>
    </source>
</evidence>
<dbReference type="EMBL" id="ADTU01028244">
    <property type="status" value="NOT_ANNOTATED_CDS"/>
    <property type="molecule type" value="Genomic_DNA"/>
</dbReference>
<dbReference type="GO" id="GO:0051015">
    <property type="term" value="F:actin filament binding"/>
    <property type="evidence" value="ECO:0007669"/>
    <property type="project" value="TreeGrafter"/>
</dbReference>
<keyword evidence="4" id="KW-0175">Coiled coil</keyword>
<dbReference type="SUPFAM" id="SSF52540">
    <property type="entry name" value="P-loop containing nucleoside triphosphate hydrolases"/>
    <property type="match status" value="2"/>
</dbReference>
<evidence type="ECO:0000256" key="1">
    <source>
        <dbReference type="ARBA" id="ARBA00008314"/>
    </source>
</evidence>
<evidence type="ECO:0000256" key="4">
    <source>
        <dbReference type="ARBA" id="ARBA00023054"/>
    </source>
</evidence>
<dbReference type="InterPro" id="IPR001609">
    <property type="entry name" value="Myosin_head_motor_dom-like"/>
</dbReference>
<evidence type="ECO:0000313" key="11">
    <source>
        <dbReference type="Proteomes" id="UP000005205"/>
    </source>
</evidence>
<dbReference type="SMART" id="SM00242">
    <property type="entry name" value="MYSc"/>
    <property type="match status" value="1"/>
</dbReference>
<dbReference type="GO" id="GO:0016459">
    <property type="term" value="C:myosin complex"/>
    <property type="evidence" value="ECO:0007669"/>
    <property type="project" value="UniProtKB-KW"/>
</dbReference>
<proteinExistence type="inferred from homology"/>
<accession>A0A158NWN4</accession>
<dbReference type="eggNOG" id="KOG0161">
    <property type="taxonomic scope" value="Eukaryota"/>
</dbReference>
<dbReference type="Gene3D" id="3.40.850.10">
    <property type="entry name" value="Kinesin motor domain"/>
    <property type="match status" value="2"/>
</dbReference>
<keyword evidence="3 8" id="KW-0067">ATP-binding</keyword>
<dbReference type="PANTHER" id="PTHR13140">
    <property type="entry name" value="MYOSIN"/>
    <property type="match status" value="1"/>
</dbReference>
<feature type="domain" description="Myosin motor" evidence="9">
    <location>
        <begin position="70"/>
        <end position="230"/>
    </location>
</feature>
<dbReference type="GO" id="GO:0045177">
    <property type="term" value="C:apical part of cell"/>
    <property type="evidence" value="ECO:0007669"/>
    <property type="project" value="UniProtKB-ARBA"/>
</dbReference>
<dbReference type="InParanoid" id="A0A158NWN4"/>
<evidence type="ECO:0000256" key="6">
    <source>
        <dbReference type="ARBA" id="ARBA00023175"/>
    </source>
</evidence>
<dbReference type="KEGG" id="acep:105625210"/>
<dbReference type="EnsemblMetazoa" id="XM_012206552.1">
    <property type="protein sequence ID" value="XP_012061942.1"/>
    <property type="gene ID" value="LOC105625210"/>
</dbReference>
<dbReference type="InterPro" id="IPR027417">
    <property type="entry name" value="P-loop_NTPase"/>
</dbReference>
<evidence type="ECO:0000256" key="3">
    <source>
        <dbReference type="ARBA" id="ARBA00022840"/>
    </source>
</evidence>
<dbReference type="GO" id="GO:0005524">
    <property type="term" value="F:ATP binding"/>
    <property type="evidence" value="ECO:0007669"/>
    <property type="project" value="UniProtKB-UniRule"/>
</dbReference>
<dbReference type="OrthoDB" id="6108017at2759"/>
<dbReference type="Pfam" id="PF00063">
    <property type="entry name" value="Myosin_head"/>
    <property type="match status" value="1"/>
</dbReference>
<keyword evidence="11" id="KW-1185">Reference proteome</keyword>
<comment type="similarity">
    <text evidence="1 8">Belongs to the TRAFAC class myosin-kinesin ATPase superfamily. Myosin family.</text>
</comment>
<dbReference type="GO" id="GO:0016020">
    <property type="term" value="C:membrane"/>
    <property type="evidence" value="ECO:0007669"/>
    <property type="project" value="TreeGrafter"/>
</dbReference>
<name>A0A158NWN4_ATTCE</name>
<reference evidence="11" key="1">
    <citation type="journal article" date="2011" name="PLoS Genet.">
        <title>The genome sequence of the leaf-cutter ant Atta cephalotes reveals insights into its obligate symbiotic lifestyle.</title>
        <authorList>
            <person name="Suen G."/>
            <person name="Teiling C."/>
            <person name="Li L."/>
            <person name="Holt C."/>
            <person name="Abouheif E."/>
            <person name="Bornberg-Bauer E."/>
            <person name="Bouffard P."/>
            <person name="Caldera E.J."/>
            <person name="Cash E."/>
            <person name="Cavanaugh A."/>
            <person name="Denas O."/>
            <person name="Elhaik E."/>
            <person name="Fave M.J."/>
            <person name="Gadau J."/>
            <person name="Gibson J.D."/>
            <person name="Graur D."/>
            <person name="Grubbs K.J."/>
            <person name="Hagen D.E."/>
            <person name="Harkins T.T."/>
            <person name="Helmkampf M."/>
            <person name="Hu H."/>
            <person name="Johnson B.R."/>
            <person name="Kim J."/>
            <person name="Marsh S.E."/>
            <person name="Moeller J.A."/>
            <person name="Munoz-Torres M.C."/>
            <person name="Murphy M.C."/>
            <person name="Naughton M.C."/>
            <person name="Nigam S."/>
            <person name="Overson R."/>
            <person name="Rajakumar R."/>
            <person name="Reese J.T."/>
            <person name="Scott J.J."/>
            <person name="Smith C.R."/>
            <person name="Tao S."/>
            <person name="Tsutsui N.D."/>
            <person name="Viljakainen L."/>
            <person name="Wissler L."/>
            <person name="Yandell M.D."/>
            <person name="Zimmer F."/>
            <person name="Taylor J."/>
            <person name="Slater S.C."/>
            <person name="Clifton S.W."/>
            <person name="Warren W.C."/>
            <person name="Elsik C.G."/>
            <person name="Smith C.D."/>
            <person name="Weinstock G.M."/>
            <person name="Gerardo N.M."/>
            <person name="Currie C.R."/>
        </authorList>
    </citation>
    <scope>NUCLEOTIDE SEQUENCE [LARGE SCALE GENOMIC DNA]</scope>
</reference>
<keyword evidence="2 8" id="KW-0547">Nucleotide-binding</keyword>
<feature type="binding site" evidence="8">
    <location>
        <begin position="163"/>
        <end position="170"/>
    </location>
    <ligand>
        <name>ATP</name>
        <dbReference type="ChEBI" id="CHEBI:30616"/>
    </ligand>
</feature>
<protein>
    <recommendedName>
        <fullName evidence="9">Myosin motor domain-containing protein</fullName>
    </recommendedName>
</protein>
<dbReference type="PROSITE" id="PS51456">
    <property type="entry name" value="MYOSIN_MOTOR"/>
    <property type="match status" value="1"/>
</dbReference>
<organism evidence="10 11">
    <name type="scientific">Atta cephalotes</name>
    <name type="common">Leafcutter ant</name>
    <dbReference type="NCBI Taxonomy" id="12957"/>
    <lineage>
        <taxon>Eukaryota</taxon>
        <taxon>Metazoa</taxon>
        <taxon>Ecdysozoa</taxon>
        <taxon>Arthropoda</taxon>
        <taxon>Hexapoda</taxon>
        <taxon>Insecta</taxon>
        <taxon>Pterygota</taxon>
        <taxon>Neoptera</taxon>
        <taxon>Endopterygota</taxon>
        <taxon>Hymenoptera</taxon>
        <taxon>Apocrita</taxon>
        <taxon>Aculeata</taxon>
        <taxon>Formicoidea</taxon>
        <taxon>Formicidae</taxon>
        <taxon>Myrmicinae</taxon>
        <taxon>Atta</taxon>
    </lineage>
</organism>
<dbReference type="GO" id="GO:0005938">
    <property type="term" value="C:cell cortex"/>
    <property type="evidence" value="ECO:0007669"/>
    <property type="project" value="UniProtKB-ARBA"/>
</dbReference>
<keyword evidence="7 8" id="KW-0009">Actin-binding</keyword>
<dbReference type="GO" id="GO:0007015">
    <property type="term" value="P:actin filament organization"/>
    <property type="evidence" value="ECO:0007669"/>
    <property type="project" value="TreeGrafter"/>
</dbReference>
<gene>
    <name evidence="10" type="primary">105625210</name>
</gene>
<dbReference type="InterPro" id="IPR036961">
    <property type="entry name" value="Kinesin_motor_dom_sf"/>
</dbReference>
<dbReference type="PANTHER" id="PTHR13140:SF857">
    <property type="entry name" value="MYOSIN-11"/>
    <property type="match status" value="1"/>
</dbReference>
<sequence length="230" mass="26333">MLVQTKQYRKDQLSQVNPPKFEKAEDMADLTYLNEASVLHNLKQRYYAKLIYTKDFKKDQLQQVNPPKYEKCEDMSNLTYLNDASVLHNLKQRYYAKLIYTYSGLFCVAINPYKRFPVYTSRCAKLYRGKRRSEVPPHIFAISDGAYVNMLTNNENQSMLITGESGAGKTENTKKVIAYFATVGASTKKDKETDASQKKGSLEDQVVQTNPVLEAFGNAKTVRNDNSSRF</sequence>